<evidence type="ECO:0000313" key="3">
    <source>
        <dbReference type="Proteomes" id="UP000187609"/>
    </source>
</evidence>
<reference evidence="2 3" key="1">
    <citation type="submission" date="2016-11" db="EMBL/GenBank/DDBJ databases">
        <title>The genome of Nicotiana attenuata.</title>
        <authorList>
            <person name="Xu S."/>
            <person name="Brockmoeller T."/>
            <person name="Gaquerel E."/>
            <person name="Navarro A."/>
            <person name="Kuhl H."/>
            <person name="Gase K."/>
            <person name="Ling Z."/>
            <person name="Zhou W."/>
            <person name="Kreitzer C."/>
            <person name="Stanke M."/>
            <person name="Tang H."/>
            <person name="Lyons E."/>
            <person name="Pandey P."/>
            <person name="Pandey S.P."/>
            <person name="Timmermann B."/>
            <person name="Baldwin I.T."/>
        </authorList>
    </citation>
    <scope>NUCLEOTIDE SEQUENCE [LARGE SCALE GENOMIC DNA]</scope>
    <source>
        <strain evidence="3">cv. UT</strain>
        <strain evidence="2">UT</strain>
        <tissue evidence="2">Leaves</tissue>
    </source>
</reference>
<accession>A0A1J6IUQ5</accession>
<name>A0A1J6IUQ5_NICAT</name>
<comment type="caution">
    <text evidence="2">The sequence shown here is derived from an EMBL/GenBank/DDBJ whole genome shotgun (WGS) entry which is preliminary data.</text>
</comment>
<protein>
    <submittedName>
        <fullName evidence="2">Uncharacterized protein</fullName>
    </submittedName>
</protein>
<gene>
    <name evidence="1" type="ORF">A4A49_62991</name>
    <name evidence="2" type="ORF">A4A49_63081</name>
</gene>
<proteinExistence type="predicted"/>
<evidence type="ECO:0000313" key="2">
    <source>
        <dbReference type="EMBL" id="OIT08466.1"/>
    </source>
</evidence>
<keyword evidence="3" id="KW-1185">Reference proteome</keyword>
<sequence length="74" mass="8405">MVVAETQNQTSRRSSFTVRFEIFNQTPTRSVDFSNQWSSSKRSADESHRGCLAIAGDQLRRTTVTLKINRGREG</sequence>
<dbReference type="EMBL" id="MJEQ01037183">
    <property type="protein sequence ID" value="OIT08466.1"/>
    <property type="molecule type" value="Genomic_DNA"/>
</dbReference>
<dbReference type="EMBL" id="MJEQ01037183">
    <property type="protein sequence ID" value="OIT08465.1"/>
    <property type="molecule type" value="Genomic_DNA"/>
</dbReference>
<dbReference type="Gramene" id="OIT08465">
    <property type="protein sequence ID" value="OIT08465"/>
    <property type="gene ID" value="A4A49_62991"/>
</dbReference>
<dbReference type="AlphaFoldDB" id="A0A1J6IUQ5"/>
<dbReference type="Gramene" id="OIT08466">
    <property type="protein sequence ID" value="OIT08466"/>
    <property type="gene ID" value="A4A49_63081"/>
</dbReference>
<evidence type="ECO:0000313" key="1">
    <source>
        <dbReference type="EMBL" id="OIT08465.1"/>
    </source>
</evidence>
<organism evidence="2 3">
    <name type="scientific">Nicotiana attenuata</name>
    <name type="common">Coyote tobacco</name>
    <dbReference type="NCBI Taxonomy" id="49451"/>
    <lineage>
        <taxon>Eukaryota</taxon>
        <taxon>Viridiplantae</taxon>
        <taxon>Streptophyta</taxon>
        <taxon>Embryophyta</taxon>
        <taxon>Tracheophyta</taxon>
        <taxon>Spermatophyta</taxon>
        <taxon>Magnoliopsida</taxon>
        <taxon>eudicotyledons</taxon>
        <taxon>Gunneridae</taxon>
        <taxon>Pentapetalae</taxon>
        <taxon>asterids</taxon>
        <taxon>lamiids</taxon>
        <taxon>Solanales</taxon>
        <taxon>Solanaceae</taxon>
        <taxon>Nicotianoideae</taxon>
        <taxon>Nicotianeae</taxon>
        <taxon>Nicotiana</taxon>
    </lineage>
</organism>
<dbReference type="Proteomes" id="UP000187609">
    <property type="component" value="Unassembled WGS sequence"/>
</dbReference>